<proteinExistence type="predicted"/>
<comment type="caution">
    <text evidence="1">The sequence shown here is derived from an EMBL/GenBank/DDBJ whole genome shotgun (WGS) entry which is preliminary data.</text>
</comment>
<sequence length="53" mass="5749">MAQQAALPTVVVELLMLHVHAGDPACIMVADLLSRNGLIDQPLLPKFGKRIRS</sequence>
<evidence type="ECO:0000313" key="1">
    <source>
        <dbReference type="EMBL" id="MCT8992305.1"/>
    </source>
</evidence>
<dbReference type="AlphaFoldDB" id="A0A9X2XB35"/>
<organism evidence="1 2">
    <name type="scientific">Chelativorans petroleitrophicus</name>
    <dbReference type="NCBI Taxonomy" id="2975484"/>
    <lineage>
        <taxon>Bacteria</taxon>
        <taxon>Pseudomonadati</taxon>
        <taxon>Pseudomonadota</taxon>
        <taxon>Alphaproteobacteria</taxon>
        <taxon>Hyphomicrobiales</taxon>
        <taxon>Phyllobacteriaceae</taxon>
        <taxon>Chelativorans</taxon>
    </lineage>
</organism>
<protein>
    <submittedName>
        <fullName evidence="1">Uncharacterized protein</fullName>
    </submittedName>
</protein>
<dbReference type="RefSeq" id="WP_156936675.1">
    <property type="nucleotide sequence ID" value="NZ_JAODNV010000041.1"/>
</dbReference>
<dbReference type="EMBL" id="JAODNV010000041">
    <property type="protein sequence ID" value="MCT8992305.1"/>
    <property type="molecule type" value="Genomic_DNA"/>
</dbReference>
<reference evidence="1" key="1">
    <citation type="submission" date="2022-08" db="EMBL/GenBank/DDBJ databases">
        <title>Chelativorans sichuanense sp. nov., a paraffin oil-degrading bacterium isolated from a mixture of oil-based drill cuttings and paddy soil.</title>
        <authorList>
            <person name="Yu J."/>
            <person name="Liu H."/>
            <person name="Chen Q."/>
        </authorList>
    </citation>
    <scope>NUCLEOTIDE SEQUENCE</scope>
    <source>
        <strain evidence="1">SCAU 2101</strain>
    </source>
</reference>
<name>A0A9X2XB35_9HYPH</name>
<keyword evidence="2" id="KW-1185">Reference proteome</keyword>
<evidence type="ECO:0000313" key="2">
    <source>
        <dbReference type="Proteomes" id="UP001149009"/>
    </source>
</evidence>
<gene>
    <name evidence="1" type="ORF">NYR54_18880</name>
</gene>
<dbReference type="Proteomes" id="UP001149009">
    <property type="component" value="Unassembled WGS sequence"/>
</dbReference>
<accession>A0A9X2XB35</accession>